<evidence type="ECO:0000256" key="5">
    <source>
        <dbReference type="ARBA" id="ARBA00023136"/>
    </source>
</evidence>
<evidence type="ECO:0000256" key="1">
    <source>
        <dbReference type="ARBA" id="ARBA00004651"/>
    </source>
</evidence>
<dbReference type="PANTHER" id="PTHR12677:SF59">
    <property type="entry name" value="GOLGI APPARATUS MEMBRANE PROTEIN TVP38-RELATED"/>
    <property type="match status" value="1"/>
</dbReference>
<dbReference type="InterPro" id="IPR032816">
    <property type="entry name" value="VTT_dom"/>
</dbReference>
<comment type="caution">
    <text evidence="8">The sequence shown here is derived from an EMBL/GenBank/DDBJ whole genome shotgun (WGS) entry which is preliminary data.</text>
</comment>
<dbReference type="Pfam" id="PF09335">
    <property type="entry name" value="VTT_dom"/>
    <property type="match status" value="1"/>
</dbReference>
<feature type="transmembrane region" description="Helical" evidence="6">
    <location>
        <begin position="12"/>
        <end position="31"/>
    </location>
</feature>
<dbReference type="GO" id="GO:0005886">
    <property type="term" value="C:plasma membrane"/>
    <property type="evidence" value="ECO:0007669"/>
    <property type="project" value="UniProtKB-SubCell"/>
</dbReference>
<keyword evidence="5 6" id="KW-0472">Membrane</keyword>
<evidence type="ECO:0000256" key="6">
    <source>
        <dbReference type="RuleBase" id="RU366058"/>
    </source>
</evidence>
<evidence type="ECO:0000256" key="3">
    <source>
        <dbReference type="ARBA" id="ARBA00022692"/>
    </source>
</evidence>
<protein>
    <recommendedName>
        <fullName evidence="6">TVP38/TMEM64 family membrane protein</fullName>
    </recommendedName>
</protein>
<feature type="transmembrane region" description="Helical" evidence="6">
    <location>
        <begin position="187"/>
        <end position="205"/>
    </location>
</feature>
<keyword evidence="3 6" id="KW-0812">Transmembrane</keyword>
<comment type="subcellular location">
    <subcellularLocation>
        <location evidence="1 6">Cell membrane</location>
        <topology evidence="1 6">Multi-pass membrane protein</topology>
    </subcellularLocation>
</comment>
<dbReference type="RefSeq" id="WP_221401313.1">
    <property type="nucleotide sequence ID" value="NZ_JACHXK010000005.1"/>
</dbReference>
<sequence length="212" mass="23200">MWTKNGAVDVVIRWLAILVYAAAAWLLYRYGEALLEAFRQSDNLLLAVVIATAASFFPVIPYPVVGGVLGAAFGPVTGGVVAWTGSTLASLLMFLFIRYYYQELGRRMLRQSKHLDRLTGLFERNAFLAVLFARMIPIMPSIVINGYAALSQVRFSVYAAASALGKIPSMLLFAVVGSEAVTAPGRIVAVILLYGGFLGLTLLVYRRWNRSV</sequence>
<keyword evidence="9" id="KW-1185">Reference proteome</keyword>
<evidence type="ECO:0000256" key="2">
    <source>
        <dbReference type="ARBA" id="ARBA00022475"/>
    </source>
</evidence>
<comment type="similarity">
    <text evidence="6">Belongs to the TVP38/TMEM64 family.</text>
</comment>
<reference evidence="8 9" key="1">
    <citation type="submission" date="2020-08" db="EMBL/GenBank/DDBJ databases">
        <title>Genomic Encyclopedia of Type Strains, Phase III (KMG-III): the genomes of soil and plant-associated and newly described type strains.</title>
        <authorList>
            <person name="Whitman W."/>
        </authorList>
    </citation>
    <scope>NUCLEOTIDE SEQUENCE [LARGE SCALE GENOMIC DNA]</scope>
    <source>
        <strain evidence="8 9">CECT 5862</strain>
    </source>
</reference>
<dbReference type="Proteomes" id="UP000570361">
    <property type="component" value="Unassembled WGS sequence"/>
</dbReference>
<dbReference type="PANTHER" id="PTHR12677">
    <property type="entry name" value="GOLGI APPARATUS MEMBRANE PROTEIN TVP38-RELATED"/>
    <property type="match status" value="1"/>
</dbReference>
<dbReference type="EMBL" id="JACHXK010000005">
    <property type="protein sequence ID" value="MBB3110825.1"/>
    <property type="molecule type" value="Genomic_DNA"/>
</dbReference>
<evidence type="ECO:0000313" key="9">
    <source>
        <dbReference type="Proteomes" id="UP000570361"/>
    </source>
</evidence>
<feature type="transmembrane region" description="Helical" evidence="6">
    <location>
        <begin position="43"/>
        <end position="60"/>
    </location>
</feature>
<feature type="transmembrane region" description="Helical" evidence="6">
    <location>
        <begin position="122"/>
        <end position="143"/>
    </location>
</feature>
<accession>A0A7W5AXZ0</accession>
<evidence type="ECO:0000256" key="4">
    <source>
        <dbReference type="ARBA" id="ARBA00022989"/>
    </source>
</evidence>
<evidence type="ECO:0000259" key="7">
    <source>
        <dbReference type="Pfam" id="PF09335"/>
    </source>
</evidence>
<keyword evidence="2 6" id="KW-1003">Cell membrane</keyword>
<dbReference type="InterPro" id="IPR015414">
    <property type="entry name" value="TMEM64"/>
</dbReference>
<organism evidence="8 9">
    <name type="scientific">Paenibacillus phyllosphaerae</name>
    <dbReference type="NCBI Taxonomy" id="274593"/>
    <lineage>
        <taxon>Bacteria</taxon>
        <taxon>Bacillati</taxon>
        <taxon>Bacillota</taxon>
        <taxon>Bacilli</taxon>
        <taxon>Bacillales</taxon>
        <taxon>Paenibacillaceae</taxon>
        <taxon>Paenibacillus</taxon>
    </lineage>
</organism>
<feature type="transmembrane region" description="Helical" evidence="6">
    <location>
        <begin position="80"/>
        <end position="101"/>
    </location>
</feature>
<evidence type="ECO:0000313" key="8">
    <source>
        <dbReference type="EMBL" id="MBB3110825.1"/>
    </source>
</evidence>
<proteinExistence type="inferred from homology"/>
<keyword evidence="4 6" id="KW-1133">Transmembrane helix</keyword>
<name>A0A7W5AXZ0_9BACL</name>
<dbReference type="AlphaFoldDB" id="A0A7W5AXZ0"/>
<gene>
    <name evidence="8" type="ORF">FHS18_002892</name>
</gene>
<feature type="domain" description="VTT" evidence="7">
    <location>
        <begin position="60"/>
        <end position="178"/>
    </location>
</feature>